<feature type="domain" description="Integrase-type" evidence="12">
    <location>
        <begin position="48"/>
        <end position="89"/>
    </location>
</feature>
<keyword evidence="15" id="KW-1185">Reference proteome</keyword>
<evidence type="ECO:0000256" key="1">
    <source>
        <dbReference type="ARBA" id="ARBA00012493"/>
    </source>
</evidence>
<evidence type="ECO:0000256" key="7">
    <source>
        <dbReference type="ARBA" id="ARBA00022801"/>
    </source>
</evidence>
<evidence type="ECO:0000313" key="14">
    <source>
        <dbReference type="EMBL" id="TRZ08052.1"/>
    </source>
</evidence>
<feature type="domain" description="Integrase catalytic" evidence="13">
    <location>
        <begin position="103"/>
        <end position="279"/>
    </location>
</feature>
<dbReference type="InterPro" id="IPR003308">
    <property type="entry name" value="Integrase_Zn-bd_dom_N"/>
</dbReference>
<evidence type="ECO:0000256" key="3">
    <source>
        <dbReference type="ARBA" id="ARBA00022695"/>
    </source>
</evidence>
<proteinExistence type="predicted"/>
<dbReference type="GO" id="GO:0016787">
    <property type="term" value="F:hydrolase activity"/>
    <property type="evidence" value="ECO:0007669"/>
    <property type="project" value="UniProtKB-KW"/>
</dbReference>
<keyword evidence="7" id="KW-0378">Hydrolase</keyword>
<sequence>MEYLCSLFYLTIEDGSTDKLPTERGEIAKGNRHADSLDAPVEKTHLPDNFQQAKLSHQQYHQNVSGLICQFQLTWSQAQAIVATCPSCQCQAIPSMGMGVNSQGLGSCEVWQTDTTHIPSFGRLKYVRVSIDTYSGAMHASAHTGEKSVHAKQHLVQAFSVFGIPKEIKIDNGPAYVSKEFLEFVQQWGVERKSGIPYSPTGQAVVERAHQTLKQVLARQSSSTVGMSLQQKLCKALFTISFLNCSFENMSPPVVHHFNSGNQFKLSQRPPVMIRDPETWETKGPYELVTWG</sequence>
<evidence type="ECO:0000256" key="6">
    <source>
        <dbReference type="ARBA" id="ARBA00022759"/>
    </source>
</evidence>
<dbReference type="EC" id="2.7.7.49" evidence="1"/>
<dbReference type="InterPro" id="IPR012337">
    <property type="entry name" value="RNaseH-like_sf"/>
</dbReference>
<dbReference type="PANTHER" id="PTHR41694">
    <property type="entry name" value="ENDOGENOUS RETROVIRUS GROUP K MEMBER POL PROTEIN"/>
    <property type="match status" value="1"/>
</dbReference>
<keyword evidence="10" id="KW-0511">Multifunctional enzyme</keyword>
<protein>
    <recommendedName>
        <fullName evidence="1">RNA-directed DNA polymerase</fullName>
        <ecNumber evidence="1">2.7.7.49</ecNumber>
    </recommendedName>
</protein>
<dbReference type="GO" id="GO:0008270">
    <property type="term" value="F:zinc ion binding"/>
    <property type="evidence" value="ECO:0007669"/>
    <property type="project" value="UniProtKB-KW"/>
</dbReference>
<dbReference type="Gene3D" id="2.30.30.10">
    <property type="entry name" value="Integrase, C-terminal domain superfamily, retroviral"/>
    <property type="match status" value="1"/>
</dbReference>
<keyword evidence="2" id="KW-0808">Transferase</keyword>
<dbReference type="SUPFAM" id="SSF53098">
    <property type="entry name" value="Ribonuclease H-like"/>
    <property type="match status" value="1"/>
</dbReference>
<keyword evidence="8" id="KW-0862">Zinc</keyword>
<evidence type="ECO:0000259" key="12">
    <source>
        <dbReference type="PROSITE" id="PS50876"/>
    </source>
</evidence>
<keyword evidence="11" id="KW-0863">Zinc-finger</keyword>
<dbReference type="PANTHER" id="PTHR41694:SF4">
    <property type="entry name" value="ENDOGENOUS RETROVIRUS GROUP K MEMBER 10 POL PROTEIN-RELATED"/>
    <property type="match status" value="1"/>
</dbReference>
<keyword evidence="3" id="KW-0548">Nucleotidyltransferase</keyword>
<dbReference type="GO" id="GO:0004519">
    <property type="term" value="F:endonuclease activity"/>
    <property type="evidence" value="ECO:0007669"/>
    <property type="project" value="UniProtKB-KW"/>
</dbReference>
<evidence type="ECO:0000256" key="8">
    <source>
        <dbReference type="ARBA" id="ARBA00022833"/>
    </source>
</evidence>
<evidence type="ECO:0000256" key="2">
    <source>
        <dbReference type="ARBA" id="ARBA00022679"/>
    </source>
</evidence>
<evidence type="ECO:0000256" key="5">
    <source>
        <dbReference type="ARBA" id="ARBA00022723"/>
    </source>
</evidence>
<dbReference type="EMBL" id="SWJQ01001506">
    <property type="protein sequence ID" value="TRZ08052.1"/>
    <property type="molecule type" value="Genomic_DNA"/>
</dbReference>
<evidence type="ECO:0000259" key="13">
    <source>
        <dbReference type="PROSITE" id="PS50994"/>
    </source>
</evidence>
<dbReference type="InterPro" id="IPR036397">
    <property type="entry name" value="RNaseH_sf"/>
</dbReference>
<dbReference type="InterPro" id="IPR036862">
    <property type="entry name" value="Integrase_C_dom_sf_retrovir"/>
</dbReference>
<organism evidence="14 15">
    <name type="scientific">Zosterops borbonicus</name>
    <dbReference type="NCBI Taxonomy" id="364589"/>
    <lineage>
        <taxon>Eukaryota</taxon>
        <taxon>Metazoa</taxon>
        <taxon>Chordata</taxon>
        <taxon>Craniata</taxon>
        <taxon>Vertebrata</taxon>
        <taxon>Euteleostomi</taxon>
        <taxon>Archelosauria</taxon>
        <taxon>Archosauria</taxon>
        <taxon>Dinosauria</taxon>
        <taxon>Saurischia</taxon>
        <taxon>Theropoda</taxon>
        <taxon>Coelurosauria</taxon>
        <taxon>Aves</taxon>
        <taxon>Neognathae</taxon>
        <taxon>Neoaves</taxon>
        <taxon>Telluraves</taxon>
        <taxon>Australaves</taxon>
        <taxon>Passeriformes</taxon>
        <taxon>Sylvioidea</taxon>
        <taxon>Zosteropidae</taxon>
        <taxon>Zosterops</taxon>
    </lineage>
</organism>
<reference evidence="14" key="1">
    <citation type="submission" date="2019-04" db="EMBL/GenBank/DDBJ databases">
        <title>Genome assembly of Zosterops borbonicus 15179.</title>
        <authorList>
            <person name="Leroy T."/>
            <person name="Anselmetti Y."/>
            <person name="Tilak M.-K."/>
            <person name="Nabholz B."/>
        </authorList>
    </citation>
    <scope>NUCLEOTIDE SEQUENCE</scope>
    <source>
        <strain evidence="14">HGM_15179</strain>
        <tissue evidence="14">Muscle</tissue>
    </source>
</reference>
<dbReference type="GO" id="GO:0015074">
    <property type="term" value="P:DNA integration"/>
    <property type="evidence" value="ECO:0007669"/>
    <property type="project" value="InterPro"/>
</dbReference>
<keyword evidence="5" id="KW-0479">Metal-binding</keyword>
<evidence type="ECO:0000256" key="10">
    <source>
        <dbReference type="ARBA" id="ARBA00023268"/>
    </source>
</evidence>
<dbReference type="PROSITE" id="PS50876">
    <property type="entry name" value="ZF_INTEGRASE"/>
    <property type="match status" value="1"/>
</dbReference>
<dbReference type="InterPro" id="IPR017856">
    <property type="entry name" value="Integrase-like_N"/>
</dbReference>
<dbReference type="Pfam" id="PF02022">
    <property type="entry name" value="Integrase_Zn"/>
    <property type="match status" value="1"/>
</dbReference>
<dbReference type="GO" id="GO:0035613">
    <property type="term" value="F:RNA stem-loop binding"/>
    <property type="evidence" value="ECO:0007669"/>
    <property type="project" value="TreeGrafter"/>
</dbReference>
<dbReference type="GO" id="GO:0003964">
    <property type="term" value="F:RNA-directed DNA polymerase activity"/>
    <property type="evidence" value="ECO:0007669"/>
    <property type="project" value="UniProtKB-KW"/>
</dbReference>
<dbReference type="Pfam" id="PF00665">
    <property type="entry name" value="rve"/>
    <property type="match status" value="1"/>
</dbReference>
<evidence type="ECO:0000256" key="9">
    <source>
        <dbReference type="ARBA" id="ARBA00022918"/>
    </source>
</evidence>
<keyword evidence="6" id="KW-0255">Endonuclease</keyword>
<gene>
    <name evidence="14" type="ORF">HGM15179_019055</name>
</gene>
<keyword evidence="9" id="KW-0695">RNA-directed DNA polymerase</keyword>
<dbReference type="AlphaFoldDB" id="A0A8K1DAE2"/>
<dbReference type="OrthoDB" id="9359997at2759"/>
<dbReference type="PROSITE" id="PS50994">
    <property type="entry name" value="INTEGRASE"/>
    <property type="match status" value="1"/>
</dbReference>
<accession>A0A8K1DAE2</accession>
<dbReference type="Proteomes" id="UP000796761">
    <property type="component" value="Unassembled WGS sequence"/>
</dbReference>
<comment type="caution">
    <text evidence="14">The sequence shown here is derived from an EMBL/GenBank/DDBJ whole genome shotgun (WGS) entry which is preliminary data.</text>
</comment>
<dbReference type="Gene3D" id="1.10.10.200">
    <property type="match status" value="1"/>
</dbReference>
<evidence type="ECO:0000256" key="4">
    <source>
        <dbReference type="ARBA" id="ARBA00022722"/>
    </source>
</evidence>
<dbReference type="InterPro" id="IPR001584">
    <property type="entry name" value="Integrase_cat-core"/>
</dbReference>
<keyword evidence="4" id="KW-0540">Nuclease</keyword>
<evidence type="ECO:0000313" key="15">
    <source>
        <dbReference type="Proteomes" id="UP000796761"/>
    </source>
</evidence>
<dbReference type="Gene3D" id="3.30.420.10">
    <property type="entry name" value="Ribonuclease H-like superfamily/Ribonuclease H"/>
    <property type="match status" value="1"/>
</dbReference>
<evidence type="ECO:0000256" key="11">
    <source>
        <dbReference type="PROSITE-ProRule" id="PRU00450"/>
    </source>
</evidence>
<dbReference type="SUPFAM" id="SSF46919">
    <property type="entry name" value="N-terminal Zn binding domain of HIV integrase"/>
    <property type="match status" value="1"/>
</dbReference>
<name>A0A8K1DAE2_9PASS</name>